<dbReference type="Pfam" id="PF02065">
    <property type="entry name" value="Melibiase"/>
    <property type="match status" value="1"/>
</dbReference>
<evidence type="ECO:0000313" key="2">
    <source>
        <dbReference type="Proteomes" id="UP001595699"/>
    </source>
</evidence>
<evidence type="ECO:0000313" key="1">
    <source>
        <dbReference type="EMBL" id="MFC3759988.1"/>
    </source>
</evidence>
<dbReference type="GO" id="GO:0016798">
    <property type="term" value="F:hydrolase activity, acting on glycosyl bonds"/>
    <property type="evidence" value="ECO:0007669"/>
    <property type="project" value="UniProtKB-KW"/>
</dbReference>
<dbReference type="CDD" id="cd14791">
    <property type="entry name" value="GH36"/>
    <property type="match status" value="1"/>
</dbReference>
<organism evidence="1 2">
    <name type="scientific">Tenggerimyces flavus</name>
    <dbReference type="NCBI Taxonomy" id="1708749"/>
    <lineage>
        <taxon>Bacteria</taxon>
        <taxon>Bacillati</taxon>
        <taxon>Actinomycetota</taxon>
        <taxon>Actinomycetes</taxon>
        <taxon>Propionibacteriales</taxon>
        <taxon>Nocardioidaceae</taxon>
        <taxon>Tenggerimyces</taxon>
    </lineage>
</organism>
<dbReference type="InterPro" id="IPR017853">
    <property type="entry name" value="GH"/>
</dbReference>
<keyword evidence="1" id="KW-0378">Hydrolase</keyword>
<proteinExistence type="predicted"/>
<dbReference type="InterPro" id="IPR002252">
    <property type="entry name" value="Glyco_hydro_36"/>
</dbReference>
<dbReference type="InterPro" id="IPR013785">
    <property type="entry name" value="Aldolase_TIM"/>
</dbReference>
<dbReference type="Gene3D" id="3.20.20.70">
    <property type="entry name" value="Aldolase class I"/>
    <property type="match status" value="1"/>
</dbReference>
<dbReference type="SUPFAM" id="SSF51445">
    <property type="entry name" value="(Trans)glycosidases"/>
    <property type="match status" value="1"/>
</dbReference>
<comment type="caution">
    <text evidence="1">The sequence shown here is derived from an EMBL/GenBank/DDBJ whole genome shotgun (WGS) entry which is preliminary data.</text>
</comment>
<dbReference type="EC" id="3.2.1.-" evidence="1"/>
<dbReference type="EMBL" id="JBHRZH010000004">
    <property type="protein sequence ID" value="MFC3759988.1"/>
    <property type="molecule type" value="Genomic_DNA"/>
</dbReference>
<sequence length="576" mass="63316">MTVGTTTLEIERASVEQVEVEPGVTELTFTVEPDSTGDVTFSLLWRTAAGDAVAYWHPHSVHRSLGVEWTRPRITNALKWAPLGALHDTSGGNVETWALDEVVEPVHIQAGVEEETSRFLHRVKVEGVAPAEGPYVVRMRVDQRAVAYSDALHDVAQWWLASSDVPALPVPDLALVPVYSTWYSFHQRLEPAAVARQAELARELGCKVLIVDDGWMTTDAARGYAFTGDWQVEPSRLGDLAAQASVAAEAGGGYLLWIAPPFVGMESAAWERFQGKLLTTIERLRCGVLDPRYKDVRDHLVSTCVSLVRDYNLIGLKIDFVDTWPREDAPAAGPGADFARVEEAVDAFLASLTAELRAVRPDVLVEFRQNYIGPRMWRYANLFRAGDCPMDRVDNRVRTVDLRLLTPASAVQADMLMWDPSLPAEVAAEQVLAVLFAVPQISVLLDQVPADHLAMMRFWLAFVTEHRSTLFRGRIESPRPDLQHPLVRAHGSGTTIAAAYTDLVVTVRPSDQADLWVANATGRDDLVIEVLASAPVSLVGAQDCRGAAVDLPVGELTAGLHRLPVPRSGLLHLHRL</sequence>
<gene>
    <name evidence="1" type="ORF">ACFOUW_04005</name>
</gene>
<keyword evidence="2" id="KW-1185">Reference proteome</keyword>
<keyword evidence="1" id="KW-0326">Glycosidase</keyword>
<protein>
    <submittedName>
        <fullName evidence="1">Glycoside hydrolase family 36 protein</fullName>
        <ecNumber evidence="1">3.2.1.-</ecNumber>
    </submittedName>
</protein>
<dbReference type="RefSeq" id="WP_385926029.1">
    <property type="nucleotide sequence ID" value="NZ_JBHRZH010000004.1"/>
</dbReference>
<name>A0ABV7Y4N3_9ACTN</name>
<reference evidence="2" key="1">
    <citation type="journal article" date="2019" name="Int. J. Syst. Evol. Microbiol.">
        <title>The Global Catalogue of Microorganisms (GCM) 10K type strain sequencing project: providing services to taxonomists for standard genome sequencing and annotation.</title>
        <authorList>
            <consortium name="The Broad Institute Genomics Platform"/>
            <consortium name="The Broad Institute Genome Sequencing Center for Infectious Disease"/>
            <person name="Wu L."/>
            <person name="Ma J."/>
        </authorList>
    </citation>
    <scope>NUCLEOTIDE SEQUENCE [LARGE SCALE GENOMIC DNA]</scope>
    <source>
        <strain evidence="2">CGMCC 4.7241</strain>
    </source>
</reference>
<accession>A0ABV7Y4N3</accession>
<dbReference type="Proteomes" id="UP001595699">
    <property type="component" value="Unassembled WGS sequence"/>
</dbReference>